<dbReference type="RefSeq" id="WP_168033184.1">
    <property type="nucleotide sequence ID" value="NZ_JAAVNE010000031.1"/>
</dbReference>
<evidence type="ECO:0000256" key="1">
    <source>
        <dbReference type="ARBA" id="ARBA00022628"/>
    </source>
</evidence>
<evidence type="ECO:0000313" key="6">
    <source>
        <dbReference type="EMBL" id="NKC32743.1"/>
    </source>
</evidence>
<gene>
    <name evidence="5 6" type="primary">eutC</name>
    <name evidence="6" type="ORF">HEQ75_17895</name>
</gene>
<comment type="similarity">
    <text evidence="5">Belongs to the EutC family.</text>
</comment>
<keyword evidence="7" id="KW-1185">Reference proteome</keyword>
<dbReference type="InterPro" id="IPR009246">
    <property type="entry name" value="EutC"/>
</dbReference>
<proteinExistence type="inferred from homology"/>
<evidence type="ECO:0000256" key="4">
    <source>
        <dbReference type="ARBA" id="ARBA00024446"/>
    </source>
</evidence>
<name>A0ABX1E7J2_9PROT</name>
<dbReference type="PANTHER" id="PTHR39330:SF1">
    <property type="entry name" value="ETHANOLAMINE AMMONIA-LYASE SMALL SUBUNIT"/>
    <property type="match status" value="1"/>
</dbReference>
<dbReference type="HAMAP" id="MF_00601">
    <property type="entry name" value="EutC"/>
    <property type="match status" value="1"/>
</dbReference>
<keyword evidence="1 5" id="KW-0846">Cobalamin</keyword>
<comment type="caution">
    <text evidence="6">The sequence shown here is derived from an EMBL/GenBank/DDBJ whole genome shotgun (WGS) entry which is preliminary data.</text>
</comment>
<comment type="pathway">
    <text evidence="5">Amine and polyamine degradation; ethanolamine degradation.</text>
</comment>
<reference evidence="6 7" key="1">
    <citation type="submission" date="2020-03" db="EMBL/GenBank/DDBJ databases">
        <title>Roseomonas selenitidurans sp. nov. isolated from urban soil.</title>
        <authorList>
            <person name="Liu H."/>
        </authorList>
    </citation>
    <scope>NUCLEOTIDE SEQUENCE [LARGE SCALE GENOMIC DNA]</scope>
    <source>
        <strain evidence="6 7">BU-1</strain>
    </source>
</reference>
<evidence type="ECO:0000256" key="3">
    <source>
        <dbReference type="ARBA" id="ARBA00023285"/>
    </source>
</evidence>
<feature type="binding site" evidence="5">
    <location>
        <position position="145"/>
    </location>
    <ligand>
        <name>adenosylcob(III)alamin</name>
        <dbReference type="ChEBI" id="CHEBI:18408"/>
    </ligand>
</feature>
<dbReference type="Proteomes" id="UP000787635">
    <property type="component" value="Unassembled WGS sequence"/>
</dbReference>
<comment type="function">
    <text evidence="5">Catalyzes the deamination of various vicinal amino-alcohols to oxo compounds. Allows this organism to utilize ethanolamine as the sole source of nitrogen and carbon in the presence of external vitamin B12.</text>
</comment>
<comment type="subcellular location">
    <subcellularLocation>
        <location evidence="5">Bacterial microcompartment</location>
    </subcellularLocation>
</comment>
<dbReference type="GO" id="GO:0008851">
    <property type="term" value="F:ethanolamine ammonia-lyase activity"/>
    <property type="evidence" value="ECO:0007669"/>
    <property type="project" value="UniProtKB-EC"/>
</dbReference>
<dbReference type="PANTHER" id="PTHR39330">
    <property type="entry name" value="ETHANOLAMINE AMMONIA-LYASE LIGHT CHAIN"/>
    <property type="match status" value="1"/>
</dbReference>
<dbReference type="Gene3D" id="3.40.50.11240">
    <property type="entry name" value="Ethanolamine ammonia-lyase light chain (EutC)"/>
    <property type="match status" value="1"/>
</dbReference>
<comment type="subunit">
    <text evidence="5">The basic unit is a heterodimer which dimerizes to form tetramers. The heterotetramers trimerize; 6 large subunits form a core ring with 6 small subunits projecting outwards.</text>
</comment>
<evidence type="ECO:0000313" key="7">
    <source>
        <dbReference type="Proteomes" id="UP000787635"/>
    </source>
</evidence>
<protein>
    <recommendedName>
        <fullName evidence="5">Ethanolamine ammonia-lyase small subunit</fullName>
        <shortName evidence="5">EAL small subunit</shortName>
        <ecNumber evidence="5">4.3.1.7</ecNumber>
    </recommendedName>
</protein>
<keyword evidence="4 5" id="KW-1283">Bacterial microcompartment</keyword>
<dbReference type="NCBIfam" id="NF003971">
    <property type="entry name" value="PRK05465.1"/>
    <property type="match status" value="1"/>
</dbReference>
<sequence>MTAPTLWRDLRRHTAARVGLGRVGNGLPTAAHLDFQEAHAWARDAVWSTLDVPALAAALGATVVASAAPDRRGYLLRPDLGRSLASGEAAKLAPMPGCFALVVADGLCATGVQAQAPALVPALQAGLHRAGWQVAPPVIATQARVAIGDAIGAALGAAMVAVLIGERPGLSAMDSLGIYLTAAPRPGRSDAERNCISNIRPGGLPVADAVAKLLWLVQAARALGQTGVALKDEQPALPLLPADQPGGR</sequence>
<comment type="catalytic activity">
    <reaction evidence="5">
        <text>ethanolamine = acetaldehyde + NH4(+)</text>
        <dbReference type="Rhea" id="RHEA:15313"/>
        <dbReference type="ChEBI" id="CHEBI:15343"/>
        <dbReference type="ChEBI" id="CHEBI:28938"/>
        <dbReference type="ChEBI" id="CHEBI:57603"/>
        <dbReference type="EC" id="4.3.1.7"/>
    </reaction>
</comment>
<feature type="binding site" evidence="5">
    <location>
        <position position="166"/>
    </location>
    <ligand>
        <name>adenosylcob(III)alamin</name>
        <dbReference type="ChEBI" id="CHEBI:18408"/>
    </ligand>
</feature>
<dbReference type="EMBL" id="JAAVNE010000031">
    <property type="protein sequence ID" value="NKC32743.1"/>
    <property type="molecule type" value="Genomic_DNA"/>
</dbReference>
<feature type="binding site" evidence="5">
    <location>
        <position position="195"/>
    </location>
    <ligand>
        <name>adenosylcob(III)alamin</name>
        <dbReference type="ChEBI" id="CHEBI:18408"/>
    </ligand>
</feature>
<dbReference type="InterPro" id="IPR042255">
    <property type="entry name" value="EutC_N"/>
</dbReference>
<organism evidence="6 7">
    <name type="scientific">Falsiroseomonas selenitidurans</name>
    <dbReference type="NCBI Taxonomy" id="2716335"/>
    <lineage>
        <taxon>Bacteria</taxon>
        <taxon>Pseudomonadati</taxon>
        <taxon>Pseudomonadota</taxon>
        <taxon>Alphaproteobacteria</taxon>
        <taxon>Acetobacterales</taxon>
        <taxon>Roseomonadaceae</taxon>
        <taxon>Falsiroseomonas</taxon>
    </lineage>
</organism>
<dbReference type="Pfam" id="PF05985">
    <property type="entry name" value="EutC"/>
    <property type="match status" value="1"/>
</dbReference>
<dbReference type="Gene3D" id="1.10.30.40">
    <property type="entry name" value="Ethanolamine ammonia-lyase light chain (EutC), N-terminal domain"/>
    <property type="match status" value="1"/>
</dbReference>
<comment type="cofactor">
    <cofactor evidence="5">
        <name>adenosylcob(III)alamin</name>
        <dbReference type="ChEBI" id="CHEBI:18408"/>
    </cofactor>
    <text evidence="5">Binds between the large and small subunits.</text>
</comment>
<evidence type="ECO:0000256" key="2">
    <source>
        <dbReference type="ARBA" id="ARBA00023239"/>
    </source>
</evidence>
<dbReference type="EC" id="4.3.1.7" evidence="5"/>
<keyword evidence="3 5" id="KW-0170">Cobalt</keyword>
<evidence type="ECO:0000256" key="5">
    <source>
        <dbReference type="HAMAP-Rule" id="MF_00601"/>
    </source>
</evidence>
<dbReference type="InterPro" id="IPR042251">
    <property type="entry name" value="EutC_C"/>
</dbReference>
<dbReference type="PIRSF" id="PIRSF018982">
    <property type="entry name" value="EutC"/>
    <property type="match status" value="1"/>
</dbReference>
<keyword evidence="2 5" id="KW-0456">Lyase</keyword>
<accession>A0ABX1E7J2</accession>